<keyword evidence="1" id="KW-0547">Nucleotide-binding</keyword>
<protein>
    <submittedName>
        <fullName evidence="3">Uncharacterized protein</fullName>
    </submittedName>
</protein>
<dbReference type="NCBIfam" id="TIGR00231">
    <property type="entry name" value="small_GTP"/>
    <property type="match status" value="1"/>
</dbReference>
<dbReference type="SMART" id="SM00174">
    <property type="entry name" value="RHO"/>
    <property type="match status" value="1"/>
</dbReference>
<evidence type="ECO:0000313" key="4">
    <source>
        <dbReference type="Proteomes" id="UP001558613"/>
    </source>
</evidence>
<dbReference type="Proteomes" id="UP001558613">
    <property type="component" value="Unassembled WGS sequence"/>
</dbReference>
<accession>A0ABR3NXL7</accession>
<dbReference type="Gene3D" id="3.40.50.300">
    <property type="entry name" value="P-loop containing nucleotide triphosphate hydrolases"/>
    <property type="match status" value="1"/>
</dbReference>
<sequence length="192" mass="21620">MHIIKCVVVGDMAAEKSRLLISYMTGCFQSELVPTVFDNYFVSVTVDGNPVNLELFDTAGQEDYNRLRPLAYPQTDVFLICFSLVNPSSLENVRAKWCPEVRHFCPDTPFILVGTKLDLRDDKDTTEELKKTKQTPISYRQGLAMAEEIGAVKYLECSALTQMGLKTVFDEAARTALNTPLLKKREKKCLIA</sequence>
<dbReference type="SMART" id="SM00173">
    <property type="entry name" value="RAS"/>
    <property type="match status" value="1"/>
</dbReference>
<dbReference type="PROSITE" id="PS51420">
    <property type="entry name" value="RHO"/>
    <property type="match status" value="1"/>
</dbReference>
<dbReference type="SUPFAM" id="SSF52540">
    <property type="entry name" value="P-loop containing nucleoside triphosphate hydrolases"/>
    <property type="match status" value="1"/>
</dbReference>
<keyword evidence="4" id="KW-1185">Reference proteome</keyword>
<dbReference type="PRINTS" id="PR00449">
    <property type="entry name" value="RASTRNSFRMNG"/>
</dbReference>
<evidence type="ECO:0000256" key="1">
    <source>
        <dbReference type="ARBA" id="ARBA00022741"/>
    </source>
</evidence>
<dbReference type="Pfam" id="PF00071">
    <property type="entry name" value="Ras"/>
    <property type="match status" value="1"/>
</dbReference>
<evidence type="ECO:0000313" key="3">
    <source>
        <dbReference type="EMBL" id="KAL1281301.1"/>
    </source>
</evidence>
<dbReference type="InterPro" id="IPR005225">
    <property type="entry name" value="Small_GTP-bd"/>
</dbReference>
<dbReference type="InterPro" id="IPR001806">
    <property type="entry name" value="Small_GTPase"/>
</dbReference>
<dbReference type="PROSITE" id="PS51421">
    <property type="entry name" value="RAS"/>
    <property type="match status" value="1"/>
</dbReference>
<evidence type="ECO:0000256" key="2">
    <source>
        <dbReference type="ARBA" id="ARBA00023134"/>
    </source>
</evidence>
<reference evidence="3 4" key="1">
    <citation type="submission" date="2023-09" db="EMBL/GenBank/DDBJ databases">
        <authorList>
            <person name="Wang M."/>
        </authorList>
    </citation>
    <scope>NUCLEOTIDE SEQUENCE [LARGE SCALE GENOMIC DNA]</scope>
    <source>
        <strain evidence="3">GT-2023</strain>
        <tissue evidence="3">Liver</tissue>
    </source>
</reference>
<dbReference type="InterPro" id="IPR003578">
    <property type="entry name" value="Small_GTPase_Rho"/>
</dbReference>
<comment type="caution">
    <text evidence="3">The sequence shown here is derived from an EMBL/GenBank/DDBJ whole genome shotgun (WGS) entry which is preliminary data.</text>
</comment>
<dbReference type="EMBL" id="JAYMGO010000001">
    <property type="protein sequence ID" value="KAL1281301.1"/>
    <property type="molecule type" value="Genomic_DNA"/>
</dbReference>
<organism evidence="3 4">
    <name type="scientific">Cirrhinus molitorella</name>
    <name type="common">mud carp</name>
    <dbReference type="NCBI Taxonomy" id="172907"/>
    <lineage>
        <taxon>Eukaryota</taxon>
        <taxon>Metazoa</taxon>
        <taxon>Chordata</taxon>
        <taxon>Craniata</taxon>
        <taxon>Vertebrata</taxon>
        <taxon>Euteleostomi</taxon>
        <taxon>Actinopterygii</taxon>
        <taxon>Neopterygii</taxon>
        <taxon>Teleostei</taxon>
        <taxon>Ostariophysi</taxon>
        <taxon>Cypriniformes</taxon>
        <taxon>Cyprinidae</taxon>
        <taxon>Labeoninae</taxon>
        <taxon>Labeonini</taxon>
        <taxon>Cirrhinus</taxon>
    </lineage>
</organism>
<dbReference type="PANTHER" id="PTHR24072">
    <property type="entry name" value="RHO FAMILY GTPASE"/>
    <property type="match status" value="1"/>
</dbReference>
<gene>
    <name evidence="3" type="ORF">QQF64_000104</name>
</gene>
<dbReference type="InterPro" id="IPR027417">
    <property type="entry name" value="P-loop_NTPase"/>
</dbReference>
<keyword evidence="2" id="KW-0342">GTP-binding</keyword>
<name>A0ABR3NXL7_9TELE</name>
<dbReference type="PROSITE" id="PS51419">
    <property type="entry name" value="RAB"/>
    <property type="match status" value="1"/>
</dbReference>
<proteinExistence type="predicted"/>
<dbReference type="SMART" id="SM00175">
    <property type="entry name" value="RAB"/>
    <property type="match status" value="1"/>
</dbReference>